<feature type="compositionally biased region" description="Basic and acidic residues" evidence="1">
    <location>
        <begin position="287"/>
        <end position="305"/>
    </location>
</feature>
<reference evidence="2 3" key="1">
    <citation type="journal article" date="2014" name="BMC Genomics">
        <title>Adaptive genomic structural variation in the grape powdery mildew pathogen, Erysiphe necator.</title>
        <authorList>
            <person name="Jones L."/>
            <person name="Riaz S."/>
            <person name="Morales-Cruz A."/>
            <person name="Amrine K.C."/>
            <person name="McGuire B."/>
            <person name="Gubler W.D."/>
            <person name="Walker M.A."/>
            <person name="Cantu D."/>
        </authorList>
    </citation>
    <scope>NUCLEOTIDE SEQUENCE [LARGE SCALE GENOMIC DNA]</scope>
    <source>
        <strain evidence="3">c</strain>
    </source>
</reference>
<comment type="caution">
    <text evidence="2">The sequence shown here is derived from an EMBL/GenBank/DDBJ whole genome shotgun (WGS) entry which is preliminary data.</text>
</comment>
<name>A0A0B1P3D5_UNCNE</name>
<proteinExistence type="predicted"/>
<evidence type="ECO:0000256" key="1">
    <source>
        <dbReference type="SAM" id="MobiDB-lite"/>
    </source>
</evidence>
<gene>
    <name evidence="2" type="ORF">EV44_g3362</name>
</gene>
<dbReference type="Pfam" id="PF14223">
    <property type="entry name" value="Retrotran_gag_2"/>
    <property type="match status" value="1"/>
</dbReference>
<keyword evidence="3" id="KW-1185">Reference proteome</keyword>
<protein>
    <recommendedName>
        <fullName evidence="4">CCHC-type domain-containing protein</fullName>
    </recommendedName>
</protein>
<sequence length="305" mass="34918">MTTAQIFKSMKVAPQLDKSTYNRWSKYFRDVLSLFDVDSFILETKNELKTRNDKSASDSDKIIHKQDKNIRIAISQLVPDVVFHNFDCTYTAKQCWDNLKEFYFPNSAEDIDDLLQEFWGLTIEDDVDIDEFVQKLTEIRAKINLIDSGSTPSNKSMKKRVLIHFIKCCGRFFMSTTISLKDPAVTFQATVTSIRESQLVYRELHPTPIIAFMNSSKTENLSPSSQSDGNKKCAYCNRRGHLRESCFNWLEIPDGSKWSAKNPKKAAKTLKLKEKLSRGKGKAKKNSKNDSSIKTKIDDDTKHGA</sequence>
<accession>A0A0B1P3D5</accession>
<evidence type="ECO:0000313" key="2">
    <source>
        <dbReference type="EMBL" id="KHJ33202.1"/>
    </source>
</evidence>
<dbReference type="EMBL" id="JNVN01001570">
    <property type="protein sequence ID" value="KHJ33202.1"/>
    <property type="molecule type" value="Genomic_DNA"/>
</dbReference>
<dbReference type="HOGENOM" id="CLU_1078462_0_0_1"/>
<evidence type="ECO:0008006" key="4">
    <source>
        <dbReference type="Google" id="ProtNLM"/>
    </source>
</evidence>
<organism evidence="2 3">
    <name type="scientific">Uncinula necator</name>
    <name type="common">Grape powdery mildew</name>
    <dbReference type="NCBI Taxonomy" id="52586"/>
    <lineage>
        <taxon>Eukaryota</taxon>
        <taxon>Fungi</taxon>
        <taxon>Dikarya</taxon>
        <taxon>Ascomycota</taxon>
        <taxon>Pezizomycotina</taxon>
        <taxon>Leotiomycetes</taxon>
        <taxon>Erysiphales</taxon>
        <taxon>Erysiphaceae</taxon>
        <taxon>Erysiphe</taxon>
    </lineage>
</organism>
<dbReference type="AlphaFoldDB" id="A0A0B1P3D5"/>
<feature type="region of interest" description="Disordered" evidence="1">
    <location>
        <begin position="257"/>
        <end position="305"/>
    </location>
</feature>
<dbReference type="Proteomes" id="UP000030854">
    <property type="component" value="Unassembled WGS sequence"/>
</dbReference>
<evidence type="ECO:0000313" key="3">
    <source>
        <dbReference type="Proteomes" id="UP000030854"/>
    </source>
</evidence>